<dbReference type="EnsemblMetazoa" id="CJA12521.1">
    <property type="protein sequence ID" value="CJA12521.1"/>
    <property type="gene ID" value="WBGene00131725"/>
</dbReference>
<dbReference type="InterPro" id="IPR011009">
    <property type="entry name" value="Kinase-like_dom_sf"/>
</dbReference>
<dbReference type="PANTHER" id="PTHR22603">
    <property type="entry name" value="CHOLINE/ETHANOALAMINE KINASE"/>
    <property type="match status" value="1"/>
</dbReference>
<dbReference type="SUPFAM" id="SSF56112">
    <property type="entry name" value="Protein kinase-like (PK-like)"/>
    <property type="match status" value="1"/>
</dbReference>
<accession>A0A8R1I1A3</accession>
<keyword evidence="1" id="KW-0443">Lipid metabolism</keyword>
<evidence type="ECO:0000313" key="4">
    <source>
        <dbReference type="EnsemblMetazoa" id="CJA12521.1"/>
    </source>
</evidence>
<evidence type="ECO:0000256" key="2">
    <source>
        <dbReference type="ARBA" id="ARBA00023264"/>
    </source>
</evidence>
<dbReference type="GO" id="GO:0005737">
    <property type="term" value="C:cytoplasm"/>
    <property type="evidence" value="ECO:0007669"/>
    <property type="project" value="TreeGrafter"/>
</dbReference>
<dbReference type="GO" id="GO:0006646">
    <property type="term" value="P:phosphatidylethanolamine biosynthetic process"/>
    <property type="evidence" value="ECO:0007669"/>
    <property type="project" value="TreeGrafter"/>
</dbReference>
<reference evidence="4" key="2">
    <citation type="submission" date="2022-06" db="UniProtKB">
        <authorList>
            <consortium name="EnsemblMetazoa"/>
        </authorList>
    </citation>
    <scope>IDENTIFICATION</scope>
    <source>
        <strain evidence="4">DF5081</strain>
    </source>
</reference>
<keyword evidence="1" id="KW-0594">Phospholipid biosynthesis</keyword>
<reference evidence="5" key="1">
    <citation type="submission" date="2010-08" db="EMBL/GenBank/DDBJ databases">
        <authorList>
            <consortium name="Caenorhabditis japonica Sequencing Consortium"/>
            <person name="Wilson R.K."/>
        </authorList>
    </citation>
    <scope>NUCLEOTIDE SEQUENCE [LARGE SCALE GENOMIC DNA]</scope>
    <source>
        <strain evidence="5">DF5081</strain>
    </source>
</reference>
<dbReference type="Gene3D" id="3.30.200.20">
    <property type="entry name" value="Phosphorylase Kinase, domain 1"/>
    <property type="match status" value="1"/>
</dbReference>
<dbReference type="GO" id="GO:0004103">
    <property type="term" value="F:choline kinase activity"/>
    <property type="evidence" value="ECO:0007669"/>
    <property type="project" value="TreeGrafter"/>
</dbReference>
<evidence type="ECO:0000256" key="1">
    <source>
        <dbReference type="ARBA" id="ARBA00023209"/>
    </source>
</evidence>
<dbReference type="Gene3D" id="3.90.1200.10">
    <property type="match status" value="1"/>
</dbReference>
<keyword evidence="2" id="KW-1208">Phospholipid metabolism</keyword>
<sequence length="374" mass="42727">MNQELVSLFAKLAKNPVEVKKKALEYGADYLGGEWKTLTVDDVDVVQMTGGQSNYLYHVTARKPISSAPCRFLIRLHCQAATQVFTDTVVTSILSERGLGPKLYGFFAGGRLEEFLPSETLDNDSVSLPENAEKIGAIFPKLHALDVPIPKKPRAIEMIREFFAECRQFGGSVFKLVPGSVQFNDSSIPAEVTVDQLEKELADFEKMCSIFDDSVVFCHNDLWSANILCLNDSKEIVFIDFEYSSYNWRSYDLSMHLSECAFDYRVPFPPGVHVHQKFFENHPNMRLFCSAYIDSLRQMSPNTESENRDKQIDRLELEVKFFLPLVNFCWAIWSLKNLWAGREDDVDLAVAASNRLAVYFHYKSQSEQIYNQLK</sequence>
<keyword evidence="1" id="KW-0444">Lipid biosynthesis</keyword>
<protein>
    <recommendedName>
        <fullName evidence="6">Choline/ethanolamine kinase</fullName>
    </recommendedName>
</protein>
<dbReference type="OMA" id="HLSECAF"/>
<proteinExistence type="inferred from homology"/>
<organism evidence="4 5">
    <name type="scientific">Caenorhabditis japonica</name>
    <dbReference type="NCBI Taxonomy" id="281687"/>
    <lineage>
        <taxon>Eukaryota</taxon>
        <taxon>Metazoa</taxon>
        <taxon>Ecdysozoa</taxon>
        <taxon>Nematoda</taxon>
        <taxon>Chromadorea</taxon>
        <taxon>Rhabditida</taxon>
        <taxon>Rhabditina</taxon>
        <taxon>Rhabditomorpha</taxon>
        <taxon>Rhabditoidea</taxon>
        <taxon>Rhabditidae</taxon>
        <taxon>Peloderinae</taxon>
        <taxon>Caenorhabditis</taxon>
    </lineage>
</organism>
<dbReference type="AlphaFoldDB" id="A0A8R1I1A3"/>
<name>A0A8R1I1A3_CAEJA</name>
<evidence type="ECO:0000313" key="5">
    <source>
        <dbReference type="Proteomes" id="UP000005237"/>
    </source>
</evidence>
<dbReference type="PANTHER" id="PTHR22603:SF30">
    <property type="entry name" value="CHOLINE_ETHANOLAMINE KINASE"/>
    <property type="match status" value="1"/>
</dbReference>
<evidence type="ECO:0008006" key="6">
    <source>
        <dbReference type="Google" id="ProtNLM"/>
    </source>
</evidence>
<dbReference type="Proteomes" id="UP000005237">
    <property type="component" value="Unassembled WGS sequence"/>
</dbReference>
<dbReference type="GO" id="GO:0004305">
    <property type="term" value="F:ethanolamine kinase activity"/>
    <property type="evidence" value="ECO:0007669"/>
    <property type="project" value="TreeGrafter"/>
</dbReference>
<dbReference type="Pfam" id="PF01633">
    <property type="entry name" value="Choline_kinase"/>
    <property type="match status" value="1"/>
</dbReference>
<keyword evidence="5" id="KW-1185">Reference proteome</keyword>
<comment type="similarity">
    <text evidence="3">Belongs to the choline/ethanolamine kinase family.</text>
</comment>
<evidence type="ECO:0000256" key="3">
    <source>
        <dbReference type="ARBA" id="ARBA00038211"/>
    </source>
</evidence>